<gene>
    <name evidence="6" type="ORF">O3P69_020643</name>
</gene>
<feature type="region of interest" description="Disordered" evidence="5">
    <location>
        <begin position="416"/>
        <end position="451"/>
    </location>
</feature>
<feature type="region of interest" description="Disordered" evidence="5">
    <location>
        <begin position="122"/>
        <end position="185"/>
    </location>
</feature>
<comment type="similarity">
    <text evidence="4">Belongs to the synaptopodin family.</text>
</comment>
<feature type="compositionally biased region" description="Low complexity" evidence="5">
    <location>
        <begin position="162"/>
        <end position="185"/>
    </location>
</feature>
<keyword evidence="2" id="KW-0963">Cytoplasm</keyword>
<feature type="compositionally biased region" description="Low complexity" evidence="5">
    <location>
        <begin position="291"/>
        <end position="314"/>
    </location>
</feature>
<dbReference type="PRINTS" id="PR01217">
    <property type="entry name" value="PRICHEXTENSN"/>
</dbReference>
<dbReference type="AlphaFoldDB" id="A0AAW0TM14"/>
<evidence type="ECO:0000256" key="5">
    <source>
        <dbReference type="SAM" id="MobiDB-lite"/>
    </source>
</evidence>
<evidence type="ECO:0000313" key="6">
    <source>
        <dbReference type="EMBL" id="KAK8388804.1"/>
    </source>
</evidence>
<dbReference type="EMBL" id="JARAKH010000028">
    <property type="protein sequence ID" value="KAK8388804.1"/>
    <property type="molecule type" value="Genomic_DNA"/>
</dbReference>
<feature type="compositionally biased region" description="Pro residues" evidence="5">
    <location>
        <begin position="254"/>
        <end position="270"/>
    </location>
</feature>
<proteinExistence type="inferred from homology"/>
<dbReference type="Proteomes" id="UP001487740">
    <property type="component" value="Unassembled WGS sequence"/>
</dbReference>
<feature type="compositionally biased region" description="Polar residues" evidence="5">
    <location>
        <begin position="496"/>
        <end position="510"/>
    </location>
</feature>
<feature type="compositionally biased region" description="Low complexity" evidence="5">
    <location>
        <begin position="85"/>
        <end position="97"/>
    </location>
</feature>
<feature type="region of interest" description="Disordered" evidence="5">
    <location>
        <begin position="199"/>
        <end position="402"/>
    </location>
</feature>
<evidence type="ECO:0000313" key="7">
    <source>
        <dbReference type="Proteomes" id="UP001487740"/>
    </source>
</evidence>
<feature type="compositionally biased region" description="Polar residues" evidence="5">
    <location>
        <begin position="148"/>
        <end position="161"/>
    </location>
</feature>
<protein>
    <submittedName>
        <fullName evidence="6">Uncharacterized protein</fullName>
    </submittedName>
</protein>
<name>A0AAW0TM14_SCYPA</name>
<dbReference type="PANTHER" id="PTHR24217">
    <property type="entry name" value="PUTATIVE-RELATED"/>
    <property type="match status" value="1"/>
</dbReference>
<dbReference type="InterPro" id="IPR051976">
    <property type="entry name" value="Synaptopodin_domain"/>
</dbReference>
<dbReference type="GO" id="GO:0005634">
    <property type="term" value="C:nucleus"/>
    <property type="evidence" value="ECO:0007669"/>
    <property type="project" value="TreeGrafter"/>
</dbReference>
<feature type="compositionally biased region" description="Pro residues" evidence="5">
    <location>
        <begin position="279"/>
        <end position="290"/>
    </location>
</feature>
<dbReference type="PANTHER" id="PTHR24217:SF0">
    <property type="entry name" value="PDZ DOMAIN-CONTAINING PROTEIN"/>
    <property type="match status" value="1"/>
</dbReference>
<dbReference type="GO" id="GO:0030018">
    <property type="term" value="C:Z disc"/>
    <property type="evidence" value="ECO:0007669"/>
    <property type="project" value="TreeGrafter"/>
</dbReference>
<feature type="region of interest" description="Disordered" evidence="5">
    <location>
        <begin position="471"/>
        <end position="514"/>
    </location>
</feature>
<feature type="compositionally biased region" description="Low complexity" evidence="5">
    <location>
        <begin position="416"/>
        <end position="434"/>
    </location>
</feature>
<accession>A0AAW0TM14</accession>
<keyword evidence="7" id="KW-1185">Reference proteome</keyword>
<feature type="compositionally biased region" description="Low complexity" evidence="5">
    <location>
        <begin position="343"/>
        <end position="353"/>
    </location>
</feature>
<feature type="compositionally biased region" description="Low complexity" evidence="5">
    <location>
        <begin position="122"/>
        <end position="146"/>
    </location>
</feature>
<evidence type="ECO:0000256" key="4">
    <source>
        <dbReference type="ARBA" id="ARBA00038161"/>
    </source>
</evidence>
<comment type="caution">
    <text evidence="6">The sequence shown here is derived from an EMBL/GenBank/DDBJ whole genome shotgun (WGS) entry which is preliminary data.</text>
</comment>
<dbReference type="GO" id="GO:0003779">
    <property type="term" value="F:actin binding"/>
    <property type="evidence" value="ECO:0007669"/>
    <property type="project" value="TreeGrafter"/>
</dbReference>
<sequence length="792" mass="84448">MGDSAASVGVRAGGTELGAASLKHHTVTKAVHETEELPVVSENGKVEPCVESPQGAPASPASPSASPPCSQSMTPAATPDTEAQTVTSSQTSHTSTSFESAVSIQSTGGVLQGAVEPQAIQNISSQSQAVHSQSTQSSSISQSHSAINGHQTIQTSTAVSGQQTFQSMQSVSQTQSAQTVVQSQAAVGISSGQPLSVLEAPADQPLLEAPSVDENANSIPENIPAQPQPESVLEASPVQEPAEGSEPVAAPEPTVIPEPEAAPEPAPTTVPEPVAAAPEPVPAAPEPVVEPEPAVVEEPSAAPEPAMSSEEAVAQQPTVLPEAPVSETVVDVQESAPPPEPEPAVAAEETLAPDPQPVQEEIAEEALPAAAPEPVPAVEPEPSVVTTTSGGGGGPAVEEISQEHIKEQLHEIITEIEQQVLPEQEQEQQQQQQEDGVLHHTWRPKGKYEVPKTVIQYEDVVPIPVPDVTISLKAQAPQPAPPPPQPEPPKPEPQPTVETHQEPSSLTNGAVSPIEIPEGIPLLARILPKDHEDGEKKISLERLFTPATDSGDLTPKRKKAFASSSFYRPDHPTIDDQVELAQRISFSLVDENNKMSRGQSMYMKRKKRSMRWIHAGSAEGGEGPEEDLLLKQPPMKPPMKLLMSPKGVQDFHAVQEHYQTLMEQAVPTSPEVGKIVAEVQSPTGKGAELFAKRKKRMDKFIVDETTVQKAQTTTRAQQQQQPQSIVTDDLAVKKSAVEERNRQQQQIMEQFLRSREGSLTLVKSPWQATMETGTPDAAFDDKRQRIKVHTLP</sequence>
<feature type="compositionally biased region" description="Pro residues" evidence="5">
    <location>
        <begin position="478"/>
        <end position="494"/>
    </location>
</feature>
<organism evidence="6 7">
    <name type="scientific">Scylla paramamosain</name>
    <name type="common">Mud crab</name>
    <dbReference type="NCBI Taxonomy" id="85552"/>
    <lineage>
        <taxon>Eukaryota</taxon>
        <taxon>Metazoa</taxon>
        <taxon>Ecdysozoa</taxon>
        <taxon>Arthropoda</taxon>
        <taxon>Crustacea</taxon>
        <taxon>Multicrustacea</taxon>
        <taxon>Malacostraca</taxon>
        <taxon>Eumalacostraca</taxon>
        <taxon>Eucarida</taxon>
        <taxon>Decapoda</taxon>
        <taxon>Pleocyemata</taxon>
        <taxon>Brachyura</taxon>
        <taxon>Eubrachyura</taxon>
        <taxon>Portunoidea</taxon>
        <taxon>Portunidae</taxon>
        <taxon>Portuninae</taxon>
        <taxon>Scylla</taxon>
    </lineage>
</organism>
<comment type="subcellular location">
    <subcellularLocation>
        <location evidence="1">Cytoplasm</location>
    </subcellularLocation>
</comment>
<evidence type="ECO:0000256" key="2">
    <source>
        <dbReference type="ARBA" id="ARBA00022490"/>
    </source>
</evidence>
<feature type="compositionally biased region" description="Low complexity" evidence="5">
    <location>
        <begin position="52"/>
        <end position="72"/>
    </location>
</feature>
<dbReference type="GO" id="GO:0032233">
    <property type="term" value="P:positive regulation of actin filament bundle assembly"/>
    <property type="evidence" value="ECO:0007669"/>
    <property type="project" value="TreeGrafter"/>
</dbReference>
<keyword evidence="3" id="KW-0597">Phosphoprotein</keyword>
<dbReference type="GO" id="GO:0015629">
    <property type="term" value="C:actin cytoskeleton"/>
    <property type="evidence" value="ECO:0007669"/>
    <property type="project" value="TreeGrafter"/>
</dbReference>
<evidence type="ECO:0000256" key="1">
    <source>
        <dbReference type="ARBA" id="ARBA00004496"/>
    </source>
</evidence>
<feature type="region of interest" description="Disordered" evidence="5">
    <location>
        <begin position="1"/>
        <end position="105"/>
    </location>
</feature>
<evidence type="ECO:0000256" key="3">
    <source>
        <dbReference type="ARBA" id="ARBA00022553"/>
    </source>
</evidence>
<reference evidence="6 7" key="1">
    <citation type="submission" date="2023-03" db="EMBL/GenBank/DDBJ databases">
        <title>High-quality genome of Scylla paramamosain provides insights in environmental adaptation.</title>
        <authorList>
            <person name="Zhang L."/>
        </authorList>
    </citation>
    <scope>NUCLEOTIDE SEQUENCE [LARGE SCALE GENOMIC DNA]</scope>
    <source>
        <strain evidence="6">LZ_2023a</strain>
        <tissue evidence="6">Muscle</tissue>
    </source>
</reference>